<comment type="pathway">
    <text evidence="1">Amino-acid biosynthesis; L-histidine biosynthesis; L-histidine from 5-phospho-alpha-D-ribose 1-diphosphate: step 5/9.</text>
</comment>
<dbReference type="RefSeq" id="WP_021288456.1">
    <property type="nucleotide sequence ID" value="NZ_AUPZ01000019.1"/>
</dbReference>
<dbReference type="UniPathway" id="UPA00031">
    <property type="reaction ID" value="UER00010"/>
</dbReference>
<evidence type="ECO:0000256" key="9">
    <source>
        <dbReference type="ARBA" id="ARBA00030264"/>
    </source>
</evidence>
<dbReference type="GO" id="GO:0000105">
    <property type="term" value="P:L-histidine biosynthetic process"/>
    <property type="evidence" value="ECO:0007669"/>
    <property type="project" value="UniProtKB-UniPathway"/>
</dbReference>
<gene>
    <name evidence="12" type="ORF">M947_11110</name>
</gene>
<evidence type="ECO:0000256" key="3">
    <source>
        <dbReference type="ARBA" id="ARBA00011152"/>
    </source>
</evidence>
<dbReference type="GO" id="GO:0016829">
    <property type="term" value="F:lyase activity"/>
    <property type="evidence" value="ECO:0007669"/>
    <property type="project" value="UniProtKB-KW"/>
</dbReference>
<comment type="similarity">
    <text evidence="2 11">Belongs to the HisA/HisF family.</text>
</comment>
<keyword evidence="13" id="KW-1185">Reference proteome</keyword>
<keyword evidence="5 11" id="KW-0028">Amino-acid biosynthesis</keyword>
<dbReference type="PANTHER" id="PTHR21235">
    <property type="entry name" value="IMIDAZOLE GLYCEROL PHOSPHATE SYNTHASE SUBUNIT HISF/H IGP SYNTHASE SUBUNIT HISF/H"/>
    <property type="match status" value="1"/>
</dbReference>
<sequence length="260" mass="29527">MVKKRLIPVLFIKNGQIVRSEKFSKHQHLGNVINQAHRYNEWDVDELIYIDISVEKRYDLNRNEHGVKSYSSIGEIIKRISEECFMPLSFGGGIRTIEQVDSIIRSGADKIILNSILFNNILFIEEIALKYGSQCIVVSIDYKIVNDKPIVFSEFGKVSTNINLYDWVQKVEKYGAGEIFLNSIDRDGMACGYDLETIKNTMELVNIPIIACGGAGDFYDFVDLAELGVSGIAAGNIFHFTENSYQRAKKLLKKRDVNVR</sequence>
<dbReference type="InterPro" id="IPR004651">
    <property type="entry name" value="HisF"/>
</dbReference>
<dbReference type="STRING" id="1172190.M947_11110"/>
<dbReference type="eggNOG" id="COG0107">
    <property type="taxonomic scope" value="Bacteria"/>
</dbReference>
<dbReference type="GO" id="GO:0000107">
    <property type="term" value="F:imidazoleglycerol-phosphate synthase activity"/>
    <property type="evidence" value="ECO:0007669"/>
    <property type="project" value="InterPro"/>
</dbReference>
<accession>T0KM11</accession>
<evidence type="ECO:0000256" key="11">
    <source>
        <dbReference type="RuleBase" id="RU003657"/>
    </source>
</evidence>
<dbReference type="InterPro" id="IPR050064">
    <property type="entry name" value="IGPS_HisA/HisF"/>
</dbReference>
<dbReference type="InterPro" id="IPR013785">
    <property type="entry name" value="Aldolase_TIM"/>
</dbReference>
<dbReference type="EC" id="4.3.2.10" evidence="4"/>
<comment type="catalytic activity">
    <reaction evidence="10">
        <text>5-[(5-phospho-1-deoxy-D-ribulos-1-ylimino)methylamino]-1-(5-phospho-beta-D-ribosyl)imidazole-4-carboxamide + L-glutamine = D-erythro-1-(imidazol-4-yl)glycerol 3-phosphate + 5-amino-1-(5-phospho-beta-D-ribosyl)imidazole-4-carboxamide + L-glutamate + H(+)</text>
        <dbReference type="Rhea" id="RHEA:24793"/>
        <dbReference type="ChEBI" id="CHEBI:15378"/>
        <dbReference type="ChEBI" id="CHEBI:29985"/>
        <dbReference type="ChEBI" id="CHEBI:58278"/>
        <dbReference type="ChEBI" id="CHEBI:58359"/>
        <dbReference type="ChEBI" id="CHEBI:58475"/>
        <dbReference type="ChEBI" id="CHEBI:58525"/>
        <dbReference type="EC" id="4.3.2.10"/>
    </reaction>
</comment>
<keyword evidence="6 11" id="KW-0368">Histidine biosynthesis</keyword>
<dbReference type="SUPFAM" id="SSF51366">
    <property type="entry name" value="Ribulose-phoshate binding barrel"/>
    <property type="match status" value="1"/>
</dbReference>
<dbReference type="EMBL" id="AUPZ01000019">
    <property type="protein sequence ID" value="EQB34423.1"/>
    <property type="molecule type" value="Genomic_DNA"/>
</dbReference>
<dbReference type="InterPro" id="IPR006062">
    <property type="entry name" value="His_biosynth"/>
</dbReference>
<dbReference type="PATRIC" id="fig|1172190.3.peg.2142"/>
<dbReference type="Gene3D" id="3.20.20.70">
    <property type="entry name" value="Aldolase class I"/>
    <property type="match status" value="1"/>
</dbReference>
<dbReference type="AlphaFoldDB" id="T0KM11"/>
<dbReference type="CDD" id="cd04731">
    <property type="entry name" value="HisF"/>
    <property type="match status" value="1"/>
</dbReference>
<organism evidence="12 13">
    <name type="scientific">Sulfurimonas hongkongensis</name>
    <dbReference type="NCBI Taxonomy" id="1172190"/>
    <lineage>
        <taxon>Bacteria</taxon>
        <taxon>Pseudomonadati</taxon>
        <taxon>Campylobacterota</taxon>
        <taxon>Epsilonproteobacteria</taxon>
        <taxon>Campylobacterales</taxon>
        <taxon>Sulfurimonadaceae</taxon>
        <taxon>Sulfurimonas</taxon>
    </lineage>
</organism>
<proteinExistence type="inferred from homology"/>
<comment type="subunit">
    <text evidence="3">Heterodimer of HisH and HisF.</text>
</comment>
<evidence type="ECO:0000313" key="13">
    <source>
        <dbReference type="Proteomes" id="UP000015520"/>
    </source>
</evidence>
<comment type="function">
    <text evidence="8">IGPS catalyzes the conversion of PRFAR and glutamine to IGP, AICAR and glutamate. The HisF subunit catalyzes the cyclization activity that produces IGP and AICAR from PRFAR using the ammonia provided by the HisH subunit.</text>
</comment>
<comment type="caution">
    <text evidence="12">The sequence shown here is derived from an EMBL/GenBank/DDBJ whole genome shotgun (WGS) entry which is preliminary data.</text>
</comment>
<evidence type="ECO:0000256" key="8">
    <source>
        <dbReference type="ARBA" id="ARBA00025475"/>
    </source>
</evidence>
<dbReference type="Pfam" id="PF00977">
    <property type="entry name" value="His_biosynth"/>
    <property type="match status" value="1"/>
</dbReference>
<protein>
    <recommendedName>
        <fullName evidence="4">imidazole glycerol-phosphate synthase</fullName>
        <ecNumber evidence="4">4.3.2.10</ecNumber>
    </recommendedName>
    <alternativeName>
        <fullName evidence="9">IGP synthase cyclase subunit</fullName>
    </alternativeName>
</protein>
<evidence type="ECO:0000256" key="2">
    <source>
        <dbReference type="ARBA" id="ARBA00009667"/>
    </source>
</evidence>
<keyword evidence="7" id="KW-0456">Lyase</keyword>
<evidence type="ECO:0000256" key="7">
    <source>
        <dbReference type="ARBA" id="ARBA00023239"/>
    </source>
</evidence>
<dbReference type="OrthoDB" id="9807749at2"/>
<evidence type="ECO:0000313" key="12">
    <source>
        <dbReference type="EMBL" id="EQB34423.1"/>
    </source>
</evidence>
<name>T0KM11_9BACT</name>
<dbReference type="PANTHER" id="PTHR21235:SF2">
    <property type="entry name" value="IMIDAZOLE GLYCEROL PHOSPHATE SYNTHASE HISHF"/>
    <property type="match status" value="1"/>
</dbReference>
<dbReference type="Proteomes" id="UP000015520">
    <property type="component" value="Unassembled WGS sequence"/>
</dbReference>
<evidence type="ECO:0000256" key="5">
    <source>
        <dbReference type="ARBA" id="ARBA00022605"/>
    </source>
</evidence>
<reference evidence="12 13" key="1">
    <citation type="submission" date="2013-07" db="EMBL/GenBank/DDBJ databases">
        <title>Sulfurimonas hongkongensis AST-10 Genome Sequencing.</title>
        <authorList>
            <person name="Cai L."/>
            <person name="Zhang T."/>
        </authorList>
    </citation>
    <scope>NUCLEOTIDE SEQUENCE [LARGE SCALE GENOMIC DNA]</scope>
    <source>
        <strain evidence="12 13">AST-10</strain>
    </source>
</reference>
<dbReference type="InterPro" id="IPR011060">
    <property type="entry name" value="RibuloseP-bd_barrel"/>
</dbReference>
<evidence type="ECO:0000256" key="10">
    <source>
        <dbReference type="ARBA" id="ARBA00047838"/>
    </source>
</evidence>
<evidence type="ECO:0000256" key="4">
    <source>
        <dbReference type="ARBA" id="ARBA00012809"/>
    </source>
</evidence>
<evidence type="ECO:0000256" key="6">
    <source>
        <dbReference type="ARBA" id="ARBA00023102"/>
    </source>
</evidence>
<evidence type="ECO:0000256" key="1">
    <source>
        <dbReference type="ARBA" id="ARBA00005091"/>
    </source>
</evidence>